<dbReference type="AlphaFoldDB" id="A0A4C1V0Z4"/>
<keyword evidence="3" id="KW-1185">Reference proteome</keyword>
<feature type="region of interest" description="Disordered" evidence="1">
    <location>
        <begin position="208"/>
        <end position="227"/>
    </location>
</feature>
<evidence type="ECO:0000313" key="2">
    <source>
        <dbReference type="EMBL" id="GBP32421.1"/>
    </source>
</evidence>
<dbReference type="OrthoDB" id="7493094at2759"/>
<accession>A0A4C1V0Z4</accession>
<reference evidence="2 3" key="1">
    <citation type="journal article" date="2019" name="Commun. Biol.">
        <title>The bagworm genome reveals a unique fibroin gene that provides high tensile strength.</title>
        <authorList>
            <person name="Kono N."/>
            <person name="Nakamura H."/>
            <person name="Ohtoshi R."/>
            <person name="Tomita M."/>
            <person name="Numata K."/>
            <person name="Arakawa K."/>
        </authorList>
    </citation>
    <scope>NUCLEOTIDE SEQUENCE [LARGE SCALE GENOMIC DNA]</scope>
</reference>
<name>A0A4C1V0Z4_EUMVA</name>
<dbReference type="Proteomes" id="UP000299102">
    <property type="component" value="Unassembled WGS sequence"/>
</dbReference>
<evidence type="ECO:0000256" key="1">
    <source>
        <dbReference type="SAM" id="MobiDB-lite"/>
    </source>
</evidence>
<feature type="compositionally biased region" description="Polar residues" evidence="1">
    <location>
        <begin position="217"/>
        <end position="227"/>
    </location>
</feature>
<proteinExistence type="predicted"/>
<protein>
    <submittedName>
        <fullName evidence="2">Uncharacterized protein</fullName>
    </submittedName>
</protein>
<comment type="caution">
    <text evidence="2">The sequence shown here is derived from an EMBL/GenBank/DDBJ whole genome shotgun (WGS) entry which is preliminary data.</text>
</comment>
<sequence>MQLTSAPQPQAGVLPSFNAILFDGTFYLQISGKSQLMVQNPEFESTGDIDITPQSVNSSLTTISKHCRTCCCNQDTVSVNEPVRNQRIDSNATAISFLTNERSSECQTEVDEGDDQNKQLNFKEEYIIYNEDQLGRNGTDVGGASSSNLFRDTENNRTIDNQQVRHVNNRRAICADEKDTPIIYDSNQLNVGSSQILEDNPFIRNRLPVTKPDDISLPNTSSMSKEN</sequence>
<gene>
    <name evidence="2" type="ORF">EVAR_81228_1</name>
</gene>
<evidence type="ECO:0000313" key="3">
    <source>
        <dbReference type="Proteomes" id="UP000299102"/>
    </source>
</evidence>
<organism evidence="2 3">
    <name type="scientific">Eumeta variegata</name>
    <name type="common">Bagworm moth</name>
    <name type="synonym">Eumeta japonica</name>
    <dbReference type="NCBI Taxonomy" id="151549"/>
    <lineage>
        <taxon>Eukaryota</taxon>
        <taxon>Metazoa</taxon>
        <taxon>Ecdysozoa</taxon>
        <taxon>Arthropoda</taxon>
        <taxon>Hexapoda</taxon>
        <taxon>Insecta</taxon>
        <taxon>Pterygota</taxon>
        <taxon>Neoptera</taxon>
        <taxon>Endopterygota</taxon>
        <taxon>Lepidoptera</taxon>
        <taxon>Glossata</taxon>
        <taxon>Ditrysia</taxon>
        <taxon>Tineoidea</taxon>
        <taxon>Psychidae</taxon>
        <taxon>Oiketicinae</taxon>
        <taxon>Eumeta</taxon>
    </lineage>
</organism>
<dbReference type="EMBL" id="BGZK01000259">
    <property type="protein sequence ID" value="GBP32421.1"/>
    <property type="molecule type" value="Genomic_DNA"/>
</dbReference>